<dbReference type="AlphaFoldDB" id="A0A081BDA3"/>
<dbReference type="eggNOG" id="COG0778">
    <property type="taxonomic scope" value="Bacteria"/>
</dbReference>
<accession>A0A081BDA3</accession>
<dbReference type="InterPro" id="IPR026021">
    <property type="entry name" value="YdjA-like"/>
</dbReference>
<evidence type="ECO:0000256" key="7">
    <source>
        <dbReference type="PIRNR" id="PIRNR000232"/>
    </source>
</evidence>
<evidence type="ECO:0000313" key="10">
    <source>
        <dbReference type="EMBL" id="GAK46021.1"/>
    </source>
</evidence>
<reference evidence="10 11" key="1">
    <citation type="submission" date="2014-07" db="EMBL/GenBank/DDBJ databases">
        <title>Tepidicaulis marinum gen. nov., sp. nov., a novel marine bacterium denitrifying nitrate to nitrous oxide strictly under microaerobic conditions.</title>
        <authorList>
            <person name="Takeuchi M."/>
            <person name="Yamagishi T."/>
            <person name="Kamagata Y."/>
            <person name="Oshima K."/>
            <person name="Hattori M."/>
            <person name="Katayama T."/>
            <person name="Hanada S."/>
            <person name="Tamaki H."/>
            <person name="Marumo K."/>
            <person name="Maeda H."/>
            <person name="Nedachi M."/>
            <person name="Iwasaki W."/>
            <person name="Suwa Y."/>
            <person name="Sakata S."/>
        </authorList>
    </citation>
    <scope>NUCLEOTIDE SEQUENCE [LARGE SCALE GENOMIC DNA]</scope>
    <source>
        <strain evidence="10 11">MA2</strain>
    </source>
</reference>
<keyword evidence="6 7" id="KW-0520">NAD</keyword>
<dbReference type="InterPro" id="IPR029479">
    <property type="entry name" value="Nitroreductase"/>
</dbReference>
<evidence type="ECO:0000256" key="3">
    <source>
        <dbReference type="ARBA" id="ARBA00022643"/>
    </source>
</evidence>
<feature type="binding site" evidence="8">
    <location>
        <position position="46"/>
    </location>
    <ligand>
        <name>FMN</name>
        <dbReference type="ChEBI" id="CHEBI:58210"/>
        <note>ligand shared between dimeric partners</note>
    </ligand>
</feature>
<keyword evidence="5 7" id="KW-0560">Oxidoreductase</keyword>
<dbReference type="InterPro" id="IPR000415">
    <property type="entry name" value="Nitroreductase-like"/>
</dbReference>
<evidence type="ECO:0000256" key="6">
    <source>
        <dbReference type="ARBA" id="ARBA00023027"/>
    </source>
</evidence>
<dbReference type="InterPro" id="IPR052530">
    <property type="entry name" value="NAD(P)H_nitroreductase"/>
</dbReference>
<comment type="caution">
    <text evidence="10">The sequence shown here is derived from an EMBL/GenBank/DDBJ whole genome shotgun (WGS) entry which is preliminary data.</text>
</comment>
<dbReference type="CDD" id="cd02135">
    <property type="entry name" value="YdjA-like"/>
    <property type="match status" value="1"/>
</dbReference>
<keyword evidence="3 7" id="KW-0288">FMN</keyword>
<feature type="domain" description="Nitroreductase" evidence="9">
    <location>
        <begin position="19"/>
        <end position="174"/>
    </location>
</feature>
<dbReference type="Gene3D" id="3.40.109.10">
    <property type="entry name" value="NADH Oxidase"/>
    <property type="match status" value="1"/>
</dbReference>
<comment type="cofactor">
    <cofactor evidence="8">
        <name>FMN</name>
        <dbReference type="ChEBI" id="CHEBI:58210"/>
    </cofactor>
    <text evidence="8">Binds 1 FMN per subunit.</text>
</comment>
<dbReference type="GO" id="GO:0016491">
    <property type="term" value="F:oxidoreductase activity"/>
    <property type="evidence" value="ECO:0007669"/>
    <property type="project" value="UniProtKB-UniRule"/>
</dbReference>
<dbReference type="PIRSF" id="PIRSF000232">
    <property type="entry name" value="YdjA"/>
    <property type="match status" value="1"/>
</dbReference>
<dbReference type="SUPFAM" id="SSF55469">
    <property type="entry name" value="FMN-dependent nitroreductase-like"/>
    <property type="match status" value="1"/>
</dbReference>
<gene>
    <name evidence="10" type="ORF">M2A_2520</name>
</gene>
<evidence type="ECO:0000313" key="11">
    <source>
        <dbReference type="Proteomes" id="UP000028702"/>
    </source>
</evidence>
<keyword evidence="4 7" id="KW-0521">NADP</keyword>
<dbReference type="EC" id="1.-.-.-" evidence="7"/>
<comment type="similarity">
    <text evidence="1 7">Belongs to the nitroreductase family.</text>
</comment>
<organism evidence="10 11">
    <name type="scientific">Tepidicaulis marinus</name>
    <dbReference type="NCBI Taxonomy" id="1333998"/>
    <lineage>
        <taxon>Bacteria</taxon>
        <taxon>Pseudomonadati</taxon>
        <taxon>Pseudomonadota</taxon>
        <taxon>Alphaproteobacteria</taxon>
        <taxon>Hyphomicrobiales</taxon>
        <taxon>Parvibaculaceae</taxon>
        <taxon>Tepidicaulis</taxon>
    </lineage>
</organism>
<feature type="binding site" evidence="8">
    <location>
        <position position="50"/>
    </location>
    <ligand>
        <name>FMN</name>
        <dbReference type="ChEBI" id="CHEBI:58210"/>
        <note>ligand shared between dimeric partners</note>
    </ligand>
</feature>
<dbReference type="PANTHER" id="PTHR43821">
    <property type="entry name" value="NAD(P)H NITROREDUCTASE YDJA-RELATED"/>
    <property type="match status" value="1"/>
</dbReference>
<evidence type="ECO:0000256" key="8">
    <source>
        <dbReference type="PIRSR" id="PIRSR000232-1"/>
    </source>
</evidence>
<protein>
    <recommendedName>
        <fullName evidence="7">Putative NAD(P)H nitroreductase</fullName>
        <ecNumber evidence="7">1.-.-.-</ecNumber>
    </recommendedName>
</protein>
<dbReference type="PANTHER" id="PTHR43821:SF1">
    <property type="entry name" value="NAD(P)H NITROREDUCTASE YDJA-RELATED"/>
    <property type="match status" value="1"/>
</dbReference>
<evidence type="ECO:0000259" key="9">
    <source>
        <dbReference type="Pfam" id="PF00881"/>
    </source>
</evidence>
<feature type="binding site" description="in other chain" evidence="8">
    <location>
        <begin position="19"/>
        <end position="21"/>
    </location>
    <ligand>
        <name>FMN</name>
        <dbReference type="ChEBI" id="CHEBI:58210"/>
        <note>ligand shared between dimeric partners</note>
    </ligand>
</feature>
<evidence type="ECO:0000256" key="2">
    <source>
        <dbReference type="ARBA" id="ARBA00022630"/>
    </source>
</evidence>
<dbReference type="Pfam" id="PF00881">
    <property type="entry name" value="Nitroreductase"/>
    <property type="match status" value="1"/>
</dbReference>
<sequence length="197" mass="21825">MSATPLPALPGFLDVLLARRSVTAKDMQGPGPSKAELEQILEAGWRVPDHGKLGPWRFVVFEGEARAAFGEELARIFKEQEPKADKKRVALEAERLTRAPVVVAVISTAEDHPKIPKWEQRLSAGAVCQNMLVAASALGLAAQWLTEWYAFDKKVHKLLGMRKGDRVAGFIYLGSATAKPDERVRPPLEERVTYWKG</sequence>
<evidence type="ECO:0000256" key="1">
    <source>
        <dbReference type="ARBA" id="ARBA00007118"/>
    </source>
</evidence>
<dbReference type="EMBL" id="BBIO01000014">
    <property type="protein sequence ID" value="GAK46021.1"/>
    <property type="molecule type" value="Genomic_DNA"/>
</dbReference>
<feature type="binding site" description="in other chain" evidence="8">
    <location>
        <begin position="144"/>
        <end position="146"/>
    </location>
    <ligand>
        <name>FMN</name>
        <dbReference type="ChEBI" id="CHEBI:58210"/>
        <note>ligand shared between dimeric partners</note>
    </ligand>
</feature>
<dbReference type="Proteomes" id="UP000028702">
    <property type="component" value="Unassembled WGS sequence"/>
</dbReference>
<name>A0A081BDA3_9HYPH</name>
<dbReference type="STRING" id="1333998.M2A_2520"/>
<evidence type="ECO:0000256" key="4">
    <source>
        <dbReference type="ARBA" id="ARBA00022857"/>
    </source>
</evidence>
<keyword evidence="11" id="KW-1185">Reference proteome</keyword>
<dbReference type="RefSeq" id="WP_045448140.1">
    <property type="nucleotide sequence ID" value="NZ_BBIO01000014.1"/>
</dbReference>
<evidence type="ECO:0000256" key="5">
    <source>
        <dbReference type="ARBA" id="ARBA00023002"/>
    </source>
</evidence>
<keyword evidence="2 7" id="KW-0285">Flavoprotein</keyword>
<proteinExistence type="inferred from homology"/>